<gene>
    <name evidence="2" type="ORF">NLI96_g4224</name>
</gene>
<dbReference type="Proteomes" id="UP001212997">
    <property type="component" value="Unassembled WGS sequence"/>
</dbReference>
<accession>A0AAD5V7I3</accession>
<comment type="caution">
    <text evidence="2">The sequence shown here is derived from an EMBL/GenBank/DDBJ whole genome shotgun (WGS) entry which is preliminary data.</text>
</comment>
<sequence>MAGTRGTKRSSVANATPNVENPPIVADIQDGVPNNGILSGAGSIVLVDKFNPQPGSAGSIALPSPPVDAPLASFNASPSVDAHTSDPLHVKDHFPPSTQPPISHIPHTGTPNNVPVGPVHDANVVKLVRGLPEWHSWLESVAYDFRSYHSRPDIDLFNMAINLPTNIDKHGDAYAWGKKAGGRDDMSNVLCNALGKAVSFTFVGESKEVYLTKTRRGYRDRGTINFEALRPQDGAFAWNLLNNISKDGSQVPLATKPRSWCFVDTTVGFTEIYDGRNASSFSNEKELPKLQQNDIQEDSIVLVRARVSRYTQRKRDSSDGKDAKFKSAREVAKINTGFYSVFFELQSIILLHA</sequence>
<protein>
    <submittedName>
        <fullName evidence="2">Uncharacterized protein</fullName>
    </submittedName>
</protein>
<evidence type="ECO:0000313" key="3">
    <source>
        <dbReference type="Proteomes" id="UP001212997"/>
    </source>
</evidence>
<feature type="region of interest" description="Disordered" evidence="1">
    <location>
        <begin position="1"/>
        <end position="22"/>
    </location>
</feature>
<feature type="compositionally biased region" description="Polar residues" evidence="1">
    <location>
        <begin position="9"/>
        <end position="19"/>
    </location>
</feature>
<evidence type="ECO:0000256" key="1">
    <source>
        <dbReference type="SAM" id="MobiDB-lite"/>
    </source>
</evidence>
<dbReference type="AlphaFoldDB" id="A0AAD5V7I3"/>
<organism evidence="2 3">
    <name type="scientific">Meripilus lineatus</name>
    <dbReference type="NCBI Taxonomy" id="2056292"/>
    <lineage>
        <taxon>Eukaryota</taxon>
        <taxon>Fungi</taxon>
        <taxon>Dikarya</taxon>
        <taxon>Basidiomycota</taxon>
        <taxon>Agaricomycotina</taxon>
        <taxon>Agaricomycetes</taxon>
        <taxon>Polyporales</taxon>
        <taxon>Meripilaceae</taxon>
        <taxon>Meripilus</taxon>
    </lineage>
</organism>
<name>A0AAD5V7I3_9APHY</name>
<reference evidence="2" key="1">
    <citation type="submission" date="2022-07" db="EMBL/GenBank/DDBJ databases">
        <title>Genome Sequence of Physisporinus lineatus.</title>
        <authorList>
            <person name="Buettner E."/>
        </authorList>
    </citation>
    <scope>NUCLEOTIDE SEQUENCE</scope>
    <source>
        <strain evidence="2">VT162</strain>
    </source>
</reference>
<evidence type="ECO:0000313" key="2">
    <source>
        <dbReference type="EMBL" id="KAJ3486462.1"/>
    </source>
</evidence>
<dbReference type="EMBL" id="JANAWD010000120">
    <property type="protein sequence ID" value="KAJ3486462.1"/>
    <property type="molecule type" value="Genomic_DNA"/>
</dbReference>
<proteinExistence type="predicted"/>
<keyword evidence="3" id="KW-1185">Reference proteome</keyword>